<dbReference type="RefSeq" id="WP_224529329.1">
    <property type="nucleotide sequence ID" value="NZ_JAIUJR010000007.1"/>
</dbReference>
<evidence type="ECO:0000256" key="9">
    <source>
        <dbReference type="ARBA" id="ARBA00023065"/>
    </source>
</evidence>
<evidence type="ECO:0000256" key="12">
    <source>
        <dbReference type="SAM" id="Phobius"/>
    </source>
</evidence>
<keyword evidence="2" id="KW-0813">Transport</keyword>
<keyword evidence="9" id="KW-0406">Ion transport</keyword>
<evidence type="ECO:0000256" key="11">
    <source>
        <dbReference type="ARBA" id="ARBA00023303"/>
    </source>
</evidence>
<reference evidence="15" key="1">
    <citation type="submission" date="2023-07" db="EMBL/GenBank/DDBJ databases">
        <authorList>
            <person name="Yue Y."/>
        </authorList>
    </citation>
    <scope>NUCLEOTIDE SEQUENCE [LARGE SCALE GENOMIC DNA]</scope>
    <source>
        <strain evidence="15">D23</strain>
    </source>
</reference>
<protein>
    <submittedName>
        <fullName evidence="14">Ion transporter</fullName>
    </submittedName>
</protein>
<dbReference type="InterPro" id="IPR028325">
    <property type="entry name" value="VG_K_chnl"/>
</dbReference>
<keyword evidence="3" id="KW-0633">Potassium transport</keyword>
<evidence type="ECO:0000256" key="1">
    <source>
        <dbReference type="ARBA" id="ARBA00004141"/>
    </source>
</evidence>
<keyword evidence="7" id="KW-0630">Potassium</keyword>
<evidence type="ECO:0000313" key="15">
    <source>
        <dbReference type="Proteomes" id="UP001198901"/>
    </source>
</evidence>
<comment type="subcellular location">
    <subcellularLocation>
        <location evidence="1">Membrane</location>
        <topology evidence="1">Multi-pass membrane protein</topology>
    </subcellularLocation>
</comment>
<dbReference type="InterPro" id="IPR005821">
    <property type="entry name" value="Ion_trans_dom"/>
</dbReference>
<keyword evidence="8 12" id="KW-1133">Transmembrane helix</keyword>
<dbReference type="Gene3D" id="1.10.287.70">
    <property type="match status" value="1"/>
</dbReference>
<gene>
    <name evidence="14" type="ORF">LBU54_10880</name>
</gene>
<keyword evidence="10 12" id="KW-0472">Membrane</keyword>
<dbReference type="PANTHER" id="PTHR11537">
    <property type="entry name" value="VOLTAGE-GATED POTASSIUM CHANNEL"/>
    <property type="match status" value="1"/>
</dbReference>
<feature type="transmembrane region" description="Helical" evidence="12">
    <location>
        <begin position="212"/>
        <end position="234"/>
    </location>
</feature>
<evidence type="ECO:0000256" key="3">
    <source>
        <dbReference type="ARBA" id="ARBA00022538"/>
    </source>
</evidence>
<evidence type="ECO:0000313" key="14">
    <source>
        <dbReference type="EMBL" id="MCA0133088.1"/>
    </source>
</evidence>
<feature type="transmembrane region" description="Helical" evidence="12">
    <location>
        <begin position="57"/>
        <end position="81"/>
    </location>
</feature>
<evidence type="ECO:0000256" key="7">
    <source>
        <dbReference type="ARBA" id="ARBA00022958"/>
    </source>
</evidence>
<dbReference type="PRINTS" id="PR00169">
    <property type="entry name" value="KCHANNEL"/>
</dbReference>
<evidence type="ECO:0000256" key="6">
    <source>
        <dbReference type="ARBA" id="ARBA00022882"/>
    </source>
</evidence>
<evidence type="ECO:0000256" key="8">
    <source>
        <dbReference type="ARBA" id="ARBA00022989"/>
    </source>
</evidence>
<evidence type="ECO:0000256" key="5">
    <source>
        <dbReference type="ARBA" id="ARBA00022826"/>
    </source>
</evidence>
<evidence type="ECO:0000256" key="2">
    <source>
        <dbReference type="ARBA" id="ARBA00022448"/>
    </source>
</evidence>
<dbReference type="EMBL" id="JAIUJR010000007">
    <property type="protein sequence ID" value="MCA0133088.1"/>
    <property type="molecule type" value="Genomic_DNA"/>
</dbReference>
<dbReference type="SUPFAM" id="SSF81324">
    <property type="entry name" value="Voltage-gated potassium channels"/>
    <property type="match status" value="1"/>
</dbReference>
<organism evidence="14 15">
    <name type="scientific">Winogradskyella alexanderae</name>
    <dbReference type="NCBI Taxonomy" id="2877123"/>
    <lineage>
        <taxon>Bacteria</taxon>
        <taxon>Pseudomonadati</taxon>
        <taxon>Bacteroidota</taxon>
        <taxon>Flavobacteriia</taxon>
        <taxon>Flavobacteriales</taxon>
        <taxon>Flavobacteriaceae</taxon>
        <taxon>Winogradskyella</taxon>
    </lineage>
</organism>
<name>A0ABS7XUI7_9FLAO</name>
<dbReference type="Pfam" id="PF00520">
    <property type="entry name" value="Ion_trans"/>
    <property type="match status" value="1"/>
</dbReference>
<proteinExistence type="predicted"/>
<keyword evidence="4 12" id="KW-0812">Transmembrane</keyword>
<dbReference type="InterPro" id="IPR027359">
    <property type="entry name" value="Volt_channel_dom_sf"/>
</dbReference>
<dbReference type="PANTHER" id="PTHR11537:SF254">
    <property type="entry name" value="POTASSIUM VOLTAGE-GATED CHANNEL PROTEIN SHAB"/>
    <property type="match status" value="1"/>
</dbReference>
<keyword evidence="5" id="KW-0631">Potassium channel</keyword>
<evidence type="ECO:0000256" key="4">
    <source>
        <dbReference type="ARBA" id="ARBA00022692"/>
    </source>
</evidence>
<keyword evidence="6" id="KW-0851">Voltage-gated channel</keyword>
<feature type="transmembrane region" description="Helical" evidence="12">
    <location>
        <begin position="27"/>
        <end position="45"/>
    </location>
</feature>
<dbReference type="Gene3D" id="1.20.120.350">
    <property type="entry name" value="Voltage-gated potassium channels. Chain C"/>
    <property type="match status" value="1"/>
</dbReference>
<keyword evidence="11" id="KW-0407">Ion channel</keyword>
<feature type="domain" description="Ion transport" evidence="13">
    <location>
        <begin position="26"/>
        <end position="239"/>
    </location>
</feature>
<evidence type="ECO:0000256" key="10">
    <source>
        <dbReference type="ARBA" id="ARBA00023136"/>
    </source>
</evidence>
<sequence>MEPTTKHTWRTKLHEIIYEADTPAGKLFDVILLIAILASIVLVMLESIKSFDDKFHAFLDIAEWVITILFTIEYILRIITVNKPYKYITSFYGVIDLLATIPKYLSLIFVGTHALVALRALRLLRVFRILKLARYLGASNQLATAIKASRAKIAVFLFAVLIAAVIFGTIMYLVEGEENGFTNIPKSVYWCIVTLTTVGFGDIAPVTPLGQFIATIIMILGYGIIAVPTGIVSAEYTKASGKDRGKYSDEELEHLSKVNLNTQCCSNCLTEQHHDDAKFCFKCGCELNRE</sequence>
<comment type="caution">
    <text evidence="14">The sequence shown here is derived from an EMBL/GenBank/DDBJ whole genome shotgun (WGS) entry which is preliminary data.</text>
</comment>
<keyword evidence="15" id="KW-1185">Reference proteome</keyword>
<accession>A0ABS7XUI7</accession>
<feature type="transmembrane region" description="Helical" evidence="12">
    <location>
        <begin position="153"/>
        <end position="174"/>
    </location>
</feature>
<dbReference type="Proteomes" id="UP001198901">
    <property type="component" value="Unassembled WGS sequence"/>
</dbReference>
<evidence type="ECO:0000259" key="13">
    <source>
        <dbReference type="Pfam" id="PF00520"/>
    </source>
</evidence>